<sequence length="804" mass="91141">MDLAANELSIYDKLSETVDLVRQTGHQCGMSEKAIEKFIRQLLEKNEPQRGPPQYPLLLAMYKVFITLGLILLTAYFVVQPFSPLAPEPVLSGAYTWRSLIHHIRLMSLPITKKYMPENKGVPLRGGKEDRPFPDFDPWWTNDCEQNESDPTPANCTGCAQKLPLQVMLLEDTPRRFERLHPLVIKTGQSLSTEGLQDFLCQYPEVTEGFTEGFFTKWWRCFPGRWFPFPYPWRRPLNRSHILHELFPIFTYLPFPKEASLKKCFLLQPEPIVGSKMHRMHDLFTIGSGEAMLQLLPPFQCRSHCQSVAMPLEPGDIAFSHDGWIQRAVLTITRKPMTDGIFKSDVGVKRQRLIQLSPCYLPLRWCHPLEGLHYSQRGPAFGRLRWNHPVRAIGHRSKGTALRAEDQIEMERCTNKDTFLFLFPLYYSFIDFVKYLASDHAIAKLKEKRQTVLQPLVLNCRNQTDSGGVCRVELQTRGRQWWGKRMGLTVGSSSSFDGTPAPCPRPSFSTHLVSVSNSEKQTLPLTGQWSVSNQLVPFQLPKALCECAAGSPLLTSLSAPSWKQQKFLHMTQCGKEAHEDEEAGNGEKLTDDFYKKPFPRPHLKVLFRSECSSHFPIIASFQTCDQQRDSAQFQLKGVPETWFNIAFWFENLSTFGPTDIGSRADARQGQEARQMRCLQSELCHKWKVCALSPSASPYPAAASAEASQRRRTGGLPRAPRLSPPALGAAWLLSAGPGEKPSSQLVCRPGCFASGFRALHNFSIRANYTHHVSLSGDRETSRSLQNTGEKRCYETPKRRPGTVQT</sequence>
<evidence type="ECO:0000256" key="2">
    <source>
        <dbReference type="ARBA" id="ARBA00004496"/>
    </source>
</evidence>
<comment type="subcellular location">
    <subcellularLocation>
        <location evidence="2">Cytoplasm</location>
    </subcellularLocation>
    <subcellularLocation>
        <location evidence="1">Golgi apparatus membrane</location>
        <topology evidence="1">Single-pass type II membrane protein</topology>
    </subcellularLocation>
</comment>
<evidence type="ECO:0000256" key="9">
    <source>
        <dbReference type="SAM" id="MobiDB-lite"/>
    </source>
</evidence>
<dbReference type="GO" id="GO:0005730">
    <property type="term" value="C:nucleolus"/>
    <property type="evidence" value="ECO:0007669"/>
    <property type="project" value="TreeGrafter"/>
</dbReference>
<dbReference type="PANTHER" id="PTHR35259">
    <property type="entry name" value="BOMBESIN RECEPTOR-ACTIVATED PROTEIN C6ORF89"/>
    <property type="match status" value="1"/>
</dbReference>
<keyword evidence="4 10" id="KW-0812">Transmembrane</keyword>
<reference evidence="11" key="1">
    <citation type="submission" date="2019-10" db="EMBL/GenBank/DDBJ databases">
        <title>The sequence and de novo assembly of the wild yak genome.</title>
        <authorList>
            <person name="Liu Y."/>
        </authorList>
    </citation>
    <scope>NUCLEOTIDE SEQUENCE [LARGE SCALE GENOMIC DNA]</scope>
    <source>
        <strain evidence="11">WY2019</strain>
    </source>
</reference>
<feature type="region of interest" description="Disordered" evidence="9">
    <location>
        <begin position="772"/>
        <end position="804"/>
    </location>
</feature>
<evidence type="ECO:0000256" key="6">
    <source>
        <dbReference type="ARBA" id="ARBA00022989"/>
    </source>
</evidence>
<evidence type="ECO:0000256" key="10">
    <source>
        <dbReference type="SAM" id="Phobius"/>
    </source>
</evidence>
<evidence type="ECO:0000313" key="12">
    <source>
        <dbReference type="Proteomes" id="UP000322234"/>
    </source>
</evidence>
<evidence type="ECO:0000313" key="11">
    <source>
        <dbReference type="EMBL" id="MXQ85475.1"/>
    </source>
</evidence>
<dbReference type="PANTHER" id="PTHR35259:SF1">
    <property type="entry name" value="BOMBESIN RECEPTOR-ACTIVATED PROTEIN C6ORF89"/>
    <property type="match status" value="1"/>
</dbReference>
<proteinExistence type="predicted"/>
<dbReference type="InterPro" id="IPR038757">
    <property type="entry name" value="BRAP"/>
</dbReference>
<evidence type="ECO:0000256" key="8">
    <source>
        <dbReference type="ARBA" id="ARBA00023136"/>
    </source>
</evidence>
<name>A0A6B0R6T0_9CETA</name>
<dbReference type="GO" id="GO:0000139">
    <property type="term" value="C:Golgi membrane"/>
    <property type="evidence" value="ECO:0007669"/>
    <property type="project" value="UniProtKB-SubCell"/>
</dbReference>
<keyword evidence="12" id="KW-1185">Reference proteome</keyword>
<protein>
    <submittedName>
        <fullName evidence="11">Uncharacterized protein</fullName>
    </submittedName>
</protein>
<feature type="region of interest" description="Disordered" evidence="9">
    <location>
        <begin position="700"/>
        <end position="719"/>
    </location>
</feature>
<gene>
    <name evidence="11" type="ORF">E5288_WYG011439</name>
</gene>
<keyword evidence="3" id="KW-0963">Cytoplasm</keyword>
<dbReference type="EMBL" id="VBQZ03000026">
    <property type="protein sequence ID" value="MXQ85475.1"/>
    <property type="molecule type" value="Genomic_DNA"/>
</dbReference>
<comment type="caution">
    <text evidence="11">The sequence shown here is derived from an EMBL/GenBank/DDBJ whole genome shotgun (WGS) entry which is preliminary data.</text>
</comment>
<evidence type="ECO:0000256" key="1">
    <source>
        <dbReference type="ARBA" id="ARBA00004323"/>
    </source>
</evidence>
<accession>A0A6B0R6T0</accession>
<feature type="compositionally biased region" description="Basic and acidic residues" evidence="9">
    <location>
        <begin position="787"/>
        <end position="796"/>
    </location>
</feature>
<organism evidence="11 12">
    <name type="scientific">Bos mutus</name>
    <name type="common">wild yak</name>
    <dbReference type="NCBI Taxonomy" id="72004"/>
    <lineage>
        <taxon>Eukaryota</taxon>
        <taxon>Metazoa</taxon>
        <taxon>Chordata</taxon>
        <taxon>Craniata</taxon>
        <taxon>Vertebrata</taxon>
        <taxon>Euteleostomi</taxon>
        <taxon>Mammalia</taxon>
        <taxon>Eutheria</taxon>
        <taxon>Laurasiatheria</taxon>
        <taxon>Artiodactyla</taxon>
        <taxon>Ruminantia</taxon>
        <taxon>Pecora</taxon>
        <taxon>Bovidae</taxon>
        <taxon>Bovinae</taxon>
        <taxon>Bos</taxon>
    </lineage>
</organism>
<keyword evidence="5" id="KW-0735">Signal-anchor</keyword>
<evidence type="ECO:0000256" key="7">
    <source>
        <dbReference type="ARBA" id="ARBA00023034"/>
    </source>
</evidence>
<dbReference type="AlphaFoldDB" id="A0A6B0R6T0"/>
<keyword evidence="7" id="KW-0333">Golgi apparatus</keyword>
<evidence type="ECO:0000256" key="5">
    <source>
        <dbReference type="ARBA" id="ARBA00022968"/>
    </source>
</evidence>
<keyword evidence="6 10" id="KW-1133">Transmembrane helix</keyword>
<evidence type="ECO:0000256" key="4">
    <source>
        <dbReference type="ARBA" id="ARBA00022692"/>
    </source>
</evidence>
<dbReference type="Proteomes" id="UP000322234">
    <property type="component" value="Unassembled WGS sequence"/>
</dbReference>
<evidence type="ECO:0000256" key="3">
    <source>
        <dbReference type="ARBA" id="ARBA00022490"/>
    </source>
</evidence>
<keyword evidence="8 10" id="KW-0472">Membrane</keyword>
<feature type="transmembrane region" description="Helical" evidence="10">
    <location>
        <begin position="55"/>
        <end position="79"/>
    </location>
</feature>